<dbReference type="CDD" id="cd09019">
    <property type="entry name" value="galactose_mutarotase_like"/>
    <property type="match status" value="1"/>
</dbReference>
<dbReference type="EMBL" id="RYFG02000067">
    <property type="protein sequence ID" value="TRW98516.1"/>
    <property type="molecule type" value="Genomic_DNA"/>
</dbReference>
<dbReference type="Gene3D" id="2.70.98.10">
    <property type="match status" value="1"/>
</dbReference>
<evidence type="ECO:0000313" key="7">
    <source>
        <dbReference type="Proteomes" id="UP000733744"/>
    </source>
</evidence>
<dbReference type="SUPFAM" id="SSF53474">
    <property type="entry name" value="alpha/beta-Hydrolases"/>
    <property type="match status" value="1"/>
</dbReference>
<dbReference type="Pfam" id="PF12146">
    <property type="entry name" value="Hydrolase_4"/>
    <property type="match status" value="1"/>
</dbReference>
<keyword evidence="4" id="KW-0472">Membrane</keyword>
<protein>
    <submittedName>
        <fullName evidence="6">Galactose-1-epimerase</fullName>
        <ecNumber evidence="6">5.1.3.3</ecNumber>
    </submittedName>
</protein>
<dbReference type="Pfam" id="PF01263">
    <property type="entry name" value="Aldose_epim"/>
    <property type="match status" value="1"/>
</dbReference>
<dbReference type="SUPFAM" id="SSF74650">
    <property type="entry name" value="Galactose mutarotase-like"/>
    <property type="match status" value="1"/>
</dbReference>
<accession>A0ABY3CC99</accession>
<keyword evidence="3" id="KW-0119">Carbohydrate metabolism</keyword>
<reference evidence="6 7" key="1">
    <citation type="journal article" date="2019" name="Antonie Van Leeuwenhoek">
        <title>Description of 'Ca. Methylobacter oryzae' KRF1, a novel species from the environmentally important Methylobacter clade 2.</title>
        <authorList>
            <person name="Khatri K."/>
            <person name="Mohite J.A."/>
            <person name="Pandit P.S."/>
            <person name="Bahulikar R."/>
            <person name="Rahalkar M.C."/>
        </authorList>
    </citation>
    <scope>NUCLEOTIDE SEQUENCE [LARGE SCALE GENOMIC DNA]</scope>
    <source>
        <strain evidence="6 7">KRF1</strain>
    </source>
</reference>
<name>A0ABY3CC99_9GAMM</name>
<comment type="caution">
    <text evidence="6">The sequence shown here is derived from an EMBL/GenBank/DDBJ whole genome shotgun (WGS) entry which is preliminary data.</text>
</comment>
<dbReference type="InterPro" id="IPR014718">
    <property type="entry name" value="GH-type_carb-bd"/>
</dbReference>
<dbReference type="PANTHER" id="PTHR10091">
    <property type="entry name" value="ALDOSE-1-EPIMERASE"/>
    <property type="match status" value="1"/>
</dbReference>
<evidence type="ECO:0000256" key="3">
    <source>
        <dbReference type="ARBA" id="ARBA00023277"/>
    </source>
</evidence>
<keyword evidence="7" id="KW-1185">Reference proteome</keyword>
<gene>
    <name evidence="6" type="ORF">EKO24_007180</name>
</gene>
<dbReference type="InterPro" id="IPR047215">
    <property type="entry name" value="Galactose_mutarotase-like"/>
</dbReference>
<feature type="domain" description="Serine aminopeptidase S33" evidence="5">
    <location>
        <begin position="70"/>
        <end position="177"/>
    </location>
</feature>
<proteinExistence type="inferred from homology"/>
<keyword evidence="2 6" id="KW-0413">Isomerase</keyword>
<evidence type="ECO:0000313" key="6">
    <source>
        <dbReference type="EMBL" id="TRW98516.1"/>
    </source>
</evidence>
<evidence type="ECO:0000259" key="5">
    <source>
        <dbReference type="Pfam" id="PF12146"/>
    </source>
</evidence>
<keyword evidence="4" id="KW-0812">Transmembrane</keyword>
<evidence type="ECO:0000256" key="4">
    <source>
        <dbReference type="SAM" id="Phobius"/>
    </source>
</evidence>
<dbReference type="Proteomes" id="UP000733744">
    <property type="component" value="Unassembled WGS sequence"/>
</dbReference>
<dbReference type="Gene3D" id="3.40.50.1820">
    <property type="entry name" value="alpha/beta hydrolase"/>
    <property type="match status" value="1"/>
</dbReference>
<organism evidence="6 7">
    <name type="scientific">Candidatus Methylobacter oryzae</name>
    <dbReference type="NCBI Taxonomy" id="2497749"/>
    <lineage>
        <taxon>Bacteria</taxon>
        <taxon>Pseudomonadati</taxon>
        <taxon>Pseudomonadota</taxon>
        <taxon>Gammaproteobacteria</taxon>
        <taxon>Methylococcales</taxon>
        <taxon>Methylococcaceae</taxon>
        <taxon>Methylobacter</taxon>
    </lineage>
</organism>
<comment type="similarity">
    <text evidence="1">Belongs to the aldose epimerase family.</text>
</comment>
<dbReference type="InterPro" id="IPR011013">
    <property type="entry name" value="Gal_mutarotase_sf_dom"/>
</dbReference>
<dbReference type="GO" id="GO:0004034">
    <property type="term" value="F:aldose 1-epimerase activity"/>
    <property type="evidence" value="ECO:0007669"/>
    <property type="project" value="UniProtKB-EC"/>
</dbReference>
<dbReference type="InterPro" id="IPR008183">
    <property type="entry name" value="Aldose_1/G6P_1-epimerase"/>
</dbReference>
<dbReference type="EC" id="5.1.3.3" evidence="6"/>
<keyword evidence="4" id="KW-1133">Transmembrane helix</keyword>
<dbReference type="PANTHER" id="PTHR10091:SF0">
    <property type="entry name" value="GALACTOSE MUTAROTASE"/>
    <property type="match status" value="1"/>
</dbReference>
<evidence type="ECO:0000256" key="2">
    <source>
        <dbReference type="ARBA" id="ARBA00023235"/>
    </source>
</evidence>
<feature type="transmembrane region" description="Helical" evidence="4">
    <location>
        <begin position="6"/>
        <end position="23"/>
    </location>
</feature>
<evidence type="ECO:0000256" key="1">
    <source>
        <dbReference type="ARBA" id="ARBA00006206"/>
    </source>
</evidence>
<dbReference type="InterPro" id="IPR022742">
    <property type="entry name" value="Hydrolase_4"/>
</dbReference>
<dbReference type="NCBIfam" id="NF008277">
    <property type="entry name" value="PRK11055.1"/>
    <property type="match status" value="1"/>
</dbReference>
<dbReference type="InterPro" id="IPR029058">
    <property type="entry name" value="AB_hydrolase_fold"/>
</dbReference>
<sequence>MPIKPILSILLTYLVLLLTVFIFQRKLIYFPAQYSIEHQQRLGAQLGLELWPSADNYQGLVSKTSDNNGKGTIIVFHGNAGSALDRTYYRDALEKLGYRVILGEYPGYGARNGEPSEQALIANGIETVKRALNDFGDPVFLWGESLGSGVVGGIVQSGQVSIKGIVLVTPFSSMADIAQHHYWYFFAKWLIRDQFDTITNLHNYSGSTAILRAGQDEIIPSQYSLKLFESLSHRKKLWTFEDAAHNKVPMDQDLSWWQQAMRFVDDQTASTIGGKQADMYVLSNKHNMRAALTNYGARLTGLWVPDKNGKMTDVVVGFSSVEDYINSTERYFGATVGRFGNRIAKGKFTIDGRQYASSINNAPNTLHGGKEGFSEFVWDAAMPDDHTIQFTRLSKDMEEGFPGNLNVKVTYTLTDDNELQIEYVATTDKKTVVNLTNHAFFNLNGEGSGTIINHKLQINADNYTPVDSTLIPSGEIEAVAGTQFDFRQAQTIGSRIDEANEQLKNGKGYDHNWVLNTNKAGEMLSAAIATGDQSGIRLEVLTREPGLQFYSGNFMHSKNTFKSGAKDDYRTAFCLETQHFPDSPNQPSFPSTILEPGQEYRTKSVYRFSVAG</sequence>